<dbReference type="SUPFAM" id="SSF53335">
    <property type="entry name" value="S-adenosyl-L-methionine-dependent methyltransferases"/>
    <property type="match status" value="1"/>
</dbReference>
<gene>
    <name evidence="1" type="ORF">SAMEA4535761_01312</name>
</gene>
<proteinExistence type="predicted"/>
<sequence length="447" mass="48170">MATSIGRVANSQRFPEHLAPIDARTWPSVASVPTSRLLRWRASRAEAHFAAVCAKAELRLEGDAPDLSVDYVEVFDRIAASGWVGLAEGYMAGEWRTPDSDRLVAVLRGLVEAGYRPPTLRVAPPQHGGGGQIPPSLVQHYAGDGVSPFQGHFATGVPTRERVRVKSWVPRAGRGAEPATHFVDNTEIGAPLDAATTRADLADAQERSVNRLVSEVGARERWRILEYPAAGPAATIAAAARGAETECVTLSEDMAAALREQLTFAGVSGHVRAVRPNVTSLGRDFDAAVSLEHLETLSADDKAEYLTRLGKAVAPGGRIALQTILGTGNLQGKGAGKAATAALASLRAYVWPGLSYVTPEELAKLVDRRTPLRVIGESHAPDHLARSLALQRSTFETHLRDAAADGFDPVFRRLWVWQLALRQALAELELIDLAQVTLTARNRRGRR</sequence>
<dbReference type="PANTHER" id="PTHR43667:SF2">
    <property type="entry name" value="FATTY ACID C-METHYL TRANSFERASE"/>
    <property type="match status" value="1"/>
</dbReference>
<accession>A0A239ZMQ3</accession>
<dbReference type="Proteomes" id="UP000215374">
    <property type="component" value="Chromosome 1"/>
</dbReference>
<evidence type="ECO:0000313" key="2">
    <source>
        <dbReference type="Proteomes" id="UP000215374"/>
    </source>
</evidence>
<evidence type="ECO:0000313" key="1">
    <source>
        <dbReference type="EMBL" id="SNV72034.1"/>
    </source>
</evidence>
<dbReference type="Gene3D" id="3.40.50.150">
    <property type="entry name" value="Vaccinia Virus protein VP39"/>
    <property type="match status" value="1"/>
</dbReference>
<dbReference type="PANTHER" id="PTHR43667">
    <property type="entry name" value="CYCLOPROPANE-FATTY-ACYL-PHOSPHOLIPID SYNTHASE"/>
    <property type="match status" value="1"/>
</dbReference>
<name>A0A239ZMQ3_9CORY</name>
<organism evidence="1 2">
    <name type="scientific">Corynebacterium imitans</name>
    <dbReference type="NCBI Taxonomy" id="156978"/>
    <lineage>
        <taxon>Bacteria</taxon>
        <taxon>Bacillati</taxon>
        <taxon>Actinomycetota</taxon>
        <taxon>Actinomycetes</taxon>
        <taxon>Mycobacteriales</taxon>
        <taxon>Corynebacteriaceae</taxon>
        <taxon>Corynebacterium</taxon>
    </lineage>
</organism>
<reference evidence="1 2" key="1">
    <citation type="submission" date="2017-06" db="EMBL/GenBank/DDBJ databases">
        <authorList>
            <consortium name="Pathogen Informatics"/>
        </authorList>
    </citation>
    <scope>NUCLEOTIDE SEQUENCE [LARGE SCALE GENOMIC DNA]</scope>
    <source>
        <strain evidence="1 2">NCTC13015</strain>
    </source>
</reference>
<dbReference type="Pfam" id="PF02353">
    <property type="entry name" value="CMAS"/>
    <property type="match status" value="1"/>
</dbReference>
<protein>
    <submittedName>
        <fullName evidence="1">Cyclopropane-fatty-acyl-phospholipid synthase</fullName>
    </submittedName>
</protein>
<dbReference type="EMBL" id="LT906467">
    <property type="protein sequence ID" value="SNV72034.1"/>
    <property type="molecule type" value="Genomic_DNA"/>
</dbReference>
<dbReference type="InterPro" id="IPR050723">
    <property type="entry name" value="CFA/CMAS"/>
</dbReference>
<dbReference type="AlphaFoldDB" id="A0A239ZMQ3"/>
<dbReference type="OrthoDB" id="9782855at2"/>
<dbReference type="InterPro" id="IPR029063">
    <property type="entry name" value="SAM-dependent_MTases_sf"/>
</dbReference>